<dbReference type="AlphaFoldDB" id="A0A975LDL9"/>
<dbReference type="GO" id="GO:0003677">
    <property type="term" value="F:DNA binding"/>
    <property type="evidence" value="ECO:0007669"/>
    <property type="project" value="UniProtKB-UniRule"/>
</dbReference>
<reference evidence="4" key="1">
    <citation type="submission" date="2021-05" db="EMBL/GenBank/DDBJ databases">
        <authorList>
            <person name="Kaiqin L."/>
            <person name="Jian G."/>
        </authorList>
    </citation>
    <scope>NUCLEOTIDE SEQUENCE</scope>
    <source>
        <strain evidence="4">HDS5</strain>
    </source>
</reference>
<dbReference type="SUPFAM" id="SSF47823">
    <property type="entry name" value="lambda integrase-like, N-terminal domain"/>
    <property type="match status" value="1"/>
</dbReference>
<dbReference type="GO" id="GO:0015074">
    <property type="term" value="P:DNA integration"/>
    <property type="evidence" value="ECO:0007669"/>
    <property type="project" value="InterPro"/>
</dbReference>
<gene>
    <name evidence="4" type="ORF">KGD82_18015</name>
</gene>
<evidence type="ECO:0000313" key="4">
    <source>
        <dbReference type="EMBL" id="QVJ03313.1"/>
    </source>
</evidence>
<proteinExistence type="predicted"/>
<dbReference type="InterPro" id="IPR004107">
    <property type="entry name" value="Integrase_SAM-like_N"/>
</dbReference>
<dbReference type="Proteomes" id="UP000682416">
    <property type="component" value="Chromosome"/>
</dbReference>
<dbReference type="EMBL" id="CP074402">
    <property type="protein sequence ID" value="QVJ03313.1"/>
    <property type="molecule type" value="Genomic_DNA"/>
</dbReference>
<dbReference type="PROSITE" id="PS51900">
    <property type="entry name" value="CB"/>
    <property type="match status" value="1"/>
</dbReference>
<name>A0A975LDL9_9ACTN</name>
<sequence length="69" mass="7558">MGRVRAAFLDHLSAERALADNTLLAYRRDLWRYVEYLSDQGVTDLAGATTGHVGAFLGALRDGDGTHPR</sequence>
<dbReference type="Gene3D" id="1.10.150.130">
    <property type="match status" value="1"/>
</dbReference>
<dbReference type="InterPro" id="IPR044068">
    <property type="entry name" value="CB"/>
</dbReference>
<feature type="domain" description="Core-binding (CB)" evidence="3">
    <location>
        <begin position="1"/>
        <end position="69"/>
    </location>
</feature>
<evidence type="ECO:0000256" key="2">
    <source>
        <dbReference type="PROSITE-ProRule" id="PRU01248"/>
    </source>
</evidence>
<dbReference type="InterPro" id="IPR010998">
    <property type="entry name" value="Integrase_recombinase_N"/>
</dbReference>
<protein>
    <submittedName>
        <fullName evidence="4">Site-specific integrase</fullName>
    </submittedName>
</protein>
<dbReference type="KEGG" id="nec:KGD82_18015"/>
<keyword evidence="1 2" id="KW-0238">DNA-binding</keyword>
<dbReference type="Pfam" id="PF02899">
    <property type="entry name" value="Phage_int_SAM_1"/>
    <property type="match status" value="1"/>
</dbReference>
<organism evidence="4 5">
    <name type="scientific">Nocardiopsis eucommiae</name>
    <dbReference type="NCBI Taxonomy" id="2831970"/>
    <lineage>
        <taxon>Bacteria</taxon>
        <taxon>Bacillati</taxon>
        <taxon>Actinomycetota</taxon>
        <taxon>Actinomycetes</taxon>
        <taxon>Streptosporangiales</taxon>
        <taxon>Nocardiopsidaceae</taxon>
        <taxon>Nocardiopsis</taxon>
    </lineage>
</organism>
<evidence type="ECO:0000259" key="3">
    <source>
        <dbReference type="PROSITE" id="PS51900"/>
    </source>
</evidence>
<accession>A0A975LDL9</accession>
<evidence type="ECO:0000256" key="1">
    <source>
        <dbReference type="ARBA" id="ARBA00023125"/>
    </source>
</evidence>
<evidence type="ECO:0000313" key="5">
    <source>
        <dbReference type="Proteomes" id="UP000682416"/>
    </source>
</evidence>
<keyword evidence="5" id="KW-1185">Reference proteome</keyword>